<accession>A0A1D6K760</accession>
<dbReference type="EMBL" id="CM007647">
    <property type="protein sequence ID" value="ONL99448.1"/>
    <property type="molecule type" value="Genomic_DNA"/>
</dbReference>
<dbReference type="ExpressionAtlas" id="A0A1D6K760">
    <property type="expression patterns" value="baseline and differential"/>
</dbReference>
<protein>
    <submittedName>
        <fullName evidence="1">Ubiquitin carrier protein 7</fullName>
    </submittedName>
</protein>
<dbReference type="AlphaFoldDB" id="A0A1D6K760"/>
<gene>
    <name evidence="1" type="ORF">ZEAMMB73_Zm00001d029705</name>
</gene>
<name>A0A1D6K760_MAIZE</name>
<sequence>MPPSDLVTPCVAVPVMDAALLAVIVPPRRSIHARHGWCSHAMWRGEVTAGAAEVEGEGEDEGTGKRVHRGAALPLLPCFDLPPFPTVSWISRIQTTALVSLPSCLLPAYIQEGPWVIRVLGFLVLRLSLLLDLPSRSRRR</sequence>
<evidence type="ECO:0000313" key="1">
    <source>
        <dbReference type="EMBL" id="ONL99448.1"/>
    </source>
</evidence>
<dbReference type="PaxDb" id="4577-GRMZM5G884914_P01"/>
<reference evidence="1" key="1">
    <citation type="submission" date="2015-12" db="EMBL/GenBank/DDBJ databases">
        <title>Update maize B73 reference genome by single molecule sequencing technologies.</title>
        <authorList>
            <consortium name="Maize Genome Sequencing Project"/>
            <person name="Ware D."/>
        </authorList>
    </citation>
    <scope>NUCLEOTIDE SEQUENCE [LARGE SCALE GENOMIC DNA]</scope>
    <source>
        <tissue evidence="1">Seedling</tissue>
    </source>
</reference>
<organism evidence="1">
    <name type="scientific">Zea mays</name>
    <name type="common">Maize</name>
    <dbReference type="NCBI Taxonomy" id="4577"/>
    <lineage>
        <taxon>Eukaryota</taxon>
        <taxon>Viridiplantae</taxon>
        <taxon>Streptophyta</taxon>
        <taxon>Embryophyta</taxon>
        <taxon>Tracheophyta</taxon>
        <taxon>Spermatophyta</taxon>
        <taxon>Magnoliopsida</taxon>
        <taxon>Liliopsida</taxon>
        <taxon>Poales</taxon>
        <taxon>Poaceae</taxon>
        <taxon>PACMAD clade</taxon>
        <taxon>Panicoideae</taxon>
        <taxon>Andropogonodae</taxon>
        <taxon>Andropogoneae</taxon>
        <taxon>Tripsacinae</taxon>
        <taxon>Zea</taxon>
    </lineage>
</organism>
<proteinExistence type="predicted"/>